<dbReference type="Pfam" id="PF01535">
    <property type="entry name" value="PPR"/>
    <property type="match status" value="2"/>
</dbReference>
<dbReference type="PROSITE" id="PS51375">
    <property type="entry name" value="PPR"/>
    <property type="match status" value="3"/>
</dbReference>
<dbReference type="GO" id="GO:0009451">
    <property type="term" value="P:RNA modification"/>
    <property type="evidence" value="ECO:0007669"/>
    <property type="project" value="InterPro"/>
</dbReference>
<feature type="repeat" description="PPR" evidence="3">
    <location>
        <begin position="1"/>
        <end position="24"/>
    </location>
</feature>
<dbReference type="AlphaFoldDB" id="A0A6V7NQN2"/>
<feature type="repeat" description="PPR" evidence="3">
    <location>
        <begin position="56"/>
        <end position="90"/>
    </location>
</feature>
<dbReference type="InterPro" id="IPR011990">
    <property type="entry name" value="TPR-like_helical_dom_sf"/>
</dbReference>
<feature type="repeat" description="PPR" evidence="3">
    <location>
        <begin position="25"/>
        <end position="55"/>
    </location>
</feature>
<evidence type="ECO:0000256" key="1">
    <source>
        <dbReference type="ARBA" id="ARBA00022737"/>
    </source>
</evidence>
<gene>
    <name evidence="4" type="ORF">CB5_LOCUS4034</name>
</gene>
<keyword evidence="1" id="KW-0677">Repeat</keyword>
<dbReference type="Pfam" id="PF13041">
    <property type="entry name" value="PPR_2"/>
    <property type="match status" value="1"/>
</dbReference>
<accession>A0A6V7NQN2</accession>
<keyword evidence="2" id="KW-0809">Transit peptide</keyword>
<dbReference type="Gene3D" id="1.25.40.10">
    <property type="entry name" value="Tetratricopeptide repeat domain"/>
    <property type="match status" value="2"/>
</dbReference>
<dbReference type="InterPro" id="IPR002885">
    <property type="entry name" value="PPR_rpt"/>
</dbReference>
<proteinExistence type="predicted"/>
<protein>
    <recommendedName>
        <fullName evidence="5">Pentatricopeptide repeat-containing protein</fullName>
    </recommendedName>
</protein>
<dbReference type="PANTHER" id="PTHR47926">
    <property type="entry name" value="PENTATRICOPEPTIDE REPEAT-CONTAINING PROTEIN"/>
    <property type="match status" value="1"/>
</dbReference>
<sequence length="154" mass="18004">MITCYARGGRMDLAERLFDEMPEKDTVSWTAVLHGYLLNRDVDSAWKLFNKMPDKDTVTWNTMMGGFVQNGMFEDALRLFDAMPERERDIVSCNTILQGYVRKGDMANANYFFGRMRVEARLRGTRLSPDTKEKRLWFCSPRWSEKDSSPIKPR</sequence>
<evidence type="ECO:0000313" key="4">
    <source>
        <dbReference type="EMBL" id="CAD1820823.1"/>
    </source>
</evidence>
<dbReference type="NCBIfam" id="TIGR00756">
    <property type="entry name" value="PPR"/>
    <property type="match status" value="4"/>
</dbReference>
<evidence type="ECO:0000256" key="3">
    <source>
        <dbReference type="PROSITE-ProRule" id="PRU00708"/>
    </source>
</evidence>
<dbReference type="EMBL" id="LR862141">
    <property type="protein sequence ID" value="CAD1820823.1"/>
    <property type="molecule type" value="Genomic_DNA"/>
</dbReference>
<dbReference type="GO" id="GO:0003723">
    <property type="term" value="F:RNA binding"/>
    <property type="evidence" value="ECO:0007669"/>
    <property type="project" value="InterPro"/>
</dbReference>
<evidence type="ECO:0008006" key="5">
    <source>
        <dbReference type="Google" id="ProtNLM"/>
    </source>
</evidence>
<organism evidence="4">
    <name type="scientific">Ananas comosus var. bracteatus</name>
    <name type="common">red pineapple</name>
    <dbReference type="NCBI Taxonomy" id="296719"/>
    <lineage>
        <taxon>Eukaryota</taxon>
        <taxon>Viridiplantae</taxon>
        <taxon>Streptophyta</taxon>
        <taxon>Embryophyta</taxon>
        <taxon>Tracheophyta</taxon>
        <taxon>Spermatophyta</taxon>
        <taxon>Magnoliopsida</taxon>
        <taxon>Liliopsida</taxon>
        <taxon>Poales</taxon>
        <taxon>Bromeliaceae</taxon>
        <taxon>Bromelioideae</taxon>
        <taxon>Ananas</taxon>
    </lineage>
</organism>
<dbReference type="InterPro" id="IPR046960">
    <property type="entry name" value="PPR_At4g14850-like_plant"/>
</dbReference>
<evidence type="ECO:0000256" key="2">
    <source>
        <dbReference type="ARBA" id="ARBA00022946"/>
    </source>
</evidence>
<reference evidence="4" key="1">
    <citation type="submission" date="2020-07" db="EMBL/GenBank/DDBJ databases">
        <authorList>
            <person name="Lin J."/>
        </authorList>
    </citation>
    <scope>NUCLEOTIDE SEQUENCE</scope>
</reference>
<name>A0A6V7NQN2_ANACO</name>